<dbReference type="InterPro" id="IPR038780">
    <property type="entry name" value="ALN"/>
</dbReference>
<protein>
    <submittedName>
        <fullName evidence="2">Uncharacterized protein</fullName>
    </submittedName>
</protein>
<proteinExistence type="predicted"/>
<dbReference type="Pfam" id="PF17696">
    <property type="entry name" value="ALN"/>
    <property type="match status" value="1"/>
</dbReference>
<organism evidence="2 3">
    <name type="scientific">Monopterus albus</name>
    <name type="common">Swamp eel</name>
    <dbReference type="NCBI Taxonomy" id="43700"/>
    <lineage>
        <taxon>Eukaryota</taxon>
        <taxon>Metazoa</taxon>
        <taxon>Chordata</taxon>
        <taxon>Craniata</taxon>
        <taxon>Vertebrata</taxon>
        <taxon>Euteleostomi</taxon>
        <taxon>Actinopterygii</taxon>
        <taxon>Neopterygii</taxon>
        <taxon>Teleostei</taxon>
        <taxon>Neoteleostei</taxon>
        <taxon>Acanthomorphata</taxon>
        <taxon>Anabantaria</taxon>
        <taxon>Synbranchiformes</taxon>
        <taxon>Synbranchidae</taxon>
        <taxon>Monopterus</taxon>
    </lineage>
</organism>
<evidence type="ECO:0000313" key="2">
    <source>
        <dbReference type="Ensembl" id="ENSMALP00000016888.1"/>
    </source>
</evidence>
<sequence>MLSETGISCSDWMSCPRRRHMVYRDSASLPKHSYWFDFWVFVLIDLALFVVMYFVIS</sequence>
<keyword evidence="1" id="KW-1133">Transmembrane helix</keyword>
<name>A0A3Q3JCR8_MONAL</name>
<evidence type="ECO:0000256" key="1">
    <source>
        <dbReference type="SAM" id="Phobius"/>
    </source>
</evidence>
<keyword evidence="3" id="KW-1185">Reference proteome</keyword>
<reference evidence="2" key="2">
    <citation type="submission" date="2025-09" db="UniProtKB">
        <authorList>
            <consortium name="Ensembl"/>
        </authorList>
    </citation>
    <scope>IDENTIFICATION</scope>
</reference>
<dbReference type="Ensembl" id="ENSMALT00000017224.1">
    <property type="protein sequence ID" value="ENSMALP00000016888.1"/>
    <property type="gene ID" value="ENSMALG00000011822.1"/>
</dbReference>
<feature type="transmembrane region" description="Helical" evidence="1">
    <location>
        <begin position="38"/>
        <end position="56"/>
    </location>
</feature>
<dbReference type="Proteomes" id="UP000261600">
    <property type="component" value="Unplaced"/>
</dbReference>
<keyword evidence="1" id="KW-0472">Membrane</keyword>
<dbReference type="AlphaFoldDB" id="A0A3Q3JCR8"/>
<evidence type="ECO:0000313" key="3">
    <source>
        <dbReference type="Proteomes" id="UP000261600"/>
    </source>
</evidence>
<keyword evidence="1" id="KW-0812">Transmembrane</keyword>
<accession>A0A3Q3JCR8</accession>
<reference evidence="2" key="1">
    <citation type="submission" date="2025-08" db="UniProtKB">
        <authorList>
            <consortium name="Ensembl"/>
        </authorList>
    </citation>
    <scope>IDENTIFICATION</scope>
</reference>